<dbReference type="PRINTS" id="PR00344">
    <property type="entry name" value="BCTRLSENSOR"/>
</dbReference>
<dbReference type="FunFam" id="3.30.565.10:FF:000010">
    <property type="entry name" value="Sensor histidine kinase RcsC"/>
    <property type="match status" value="1"/>
</dbReference>
<evidence type="ECO:0000256" key="1">
    <source>
        <dbReference type="ARBA" id="ARBA00000085"/>
    </source>
</evidence>
<dbReference type="Gene3D" id="1.10.287.130">
    <property type="match status" value="1"/>
</dbReference>
<dbReference type="InterPro" id="IPR000014">
    <property type="entry name" value="PAS"/>
</dbReference>
<gene>
    <name evidence="16" type="primary">luxQ_4</name>
    <name evidence="16" type="ORF">PMF13cell1_02409</name>
</gene>
<protein>
    <recommendedName>
        <fullName evidence="10">Circadian input-output histidine kinase CikA</fullName>
        <ecNumber evidence="3">2.7.13.3</ecNumber>
    </recommendedName>
    <alternativeName>
        <fullName evidence="4">Stage 0 sporulation protein A homolog</fullName>
    </alternativeName>
</protein>
<dbReference type="PANTHER" id="PTHR43047:SF72">
    <property type="entry name" value="OSMOSENSING HISTIDINE PROTEIN KINASE SLN1"/>
    <property type="match status" value="1"/>
</dbReference>
<evidence type="ECO:0000256" key="12">
    <source>
        <dbReference type="SAM" id="MobiDB-lite"/>
    </source>
</evidence>
<dbReference type="InterPro" id="IPR013655">
    <property type="entry name" value="PAS_fold_3"/>
</dbReference>
<feature type="compositionally biased region" description="Basic and acidic residues" evidence="12">
    <location>
        <begin position="1"/>
        <end position="23"/>
    </location>
</feature>
<feature type="domain" description="Response regulatory" evidence="14">
    <location>
        <begin position="692"/>
        <end position="813"/>
    </location>
</feature>
<dbReference type="Gene3D" id="3.40.50.2300">
    <property type="match status" value="2"/>
</dbReference>
<dbReference type="Gene3D" id="3.30.450.20">
    <property type="entry name" value="PAS domain"/>
    <property type="match status" value="1"/>
</dbReference>
<dbReference type="SUPFAM" id="SSF55874">
    <property type="entry name" value="ATPase domain of HSP90 chaperone/DNA topoisomerase II/histidine kinase"/>
    <property type="match status" value="1"/>
</dbReference>
<feature type="modified residue" description="4-aspartylphosphate" evidence="11">
    <location>
        <position position="603"/>
    </location>
</feature>
<dbReference type="SMART" id="SM00388">
    <property type="entry name" value="HisKA"/>
    <property type="match status" value="1"/>
</dbReference>
<dbReference type="PROSITE" id="PS50109">
    <property type="entry name" value="HIS_KIN"/>
    <property type="match status" value="1"/>
</dbReference>
<dbReference type="Pfam" id="PF02518">
    <property type="entry name" value="HATPase_c"/>
    <property type="match status" value="1"/>
</dbReference>
<evidence type="ECO:0000256" key="5">
    <source>
        <dbReference type="ARBA" id="ARBA00022553"/>
    </source>
</evidence>
<dbReference type="Pfam" id="PF00072">
    <property type="entry name" value="Response_reg"/>
    <property type="match status" value="2"/>
</dbReference>
<comment type="catalytic activity">
    <reaction evidence="1">
        <text>ATP + protein L-histidine = ADP + protein N-phospho-L-histidine.</text>
        <dbReference type="EC" id="2.7.13.3"/>
    </reaction>
</comment>
<evidence type="ECO:0000313" key="16">
    <source>
        <dbReference type="EMBL" id="QBE96862.1"/>
    </source>
</evidence>
<dbReference type="EMBL" id="CP035945">
    <property type="protein sequence ID" value="QBE96862.1"/>
    <property type="molecule type" value="Genomic_DNA"/>
</dbReference>
<keyword evidence="7 16" id="KW-0418">Kinase</keyword>
<evidence type="ECO:0000259" key="14">
    <source>
        <dbReference type="PROSITE" id="PS50110"/>
    </source>
</evidence>
<dbReference type="CDD" id="cd16922">
    <property type="entry name" value="HATPase_EvgS-ArcB-TorS-like"/>
    <property type="match status" value="1"/>
</dbReference>
<dbReference type="SMART" id="SM00387">
    <property type="entry name" value="HATPase_c"/>
    <property type="match status" value="1"/>
</dbReference>
<evidence type="ECO:0000256" key="7">
    <source>
        <dbReference type="ARBA" id="ARBA00022777"/>
    </source>
</evidence>
<evidence type="ECO:0000256" key="4">
    <source>
        <dbReference type="ARBA" id="ARBA00018672"/>
    </source>
</evidence>
<dbReference type="SUPFAM" id="SSF55785">
    <property type="entry name" value="PYP-like sensor domain (PAS domain)"/>
    <property type="match status" value="1"/>
</dbReference>
<comment type="similarity">
    <text evidence="2">In the N-terminal section; belongs to the phytochrome family.</text>
</comment>
<dbReference type="Pfam" id="PF13426">
    <property type="entry name" value="PAS_9"/>
    <property type="match status" value="1"/>
</dbReference>
<dbReference type="CDD" id="cd00130">
    <property type="entry name" value="PAS"/>
    <property type="match status" value="1"/>
</dbReference>
<dbReference type="InterPro" id="IPR011006">
    <property type="entry name" value="CheY-like_superfamily"/>
</dbReference>
<evidence type="ECO:0000256" key="10">
    <source>
        <dbReference type="ARBA" id="ARBA00074306"/>
    </source>
</evidence>
<organism evidence="16 17">
    <name type="scientific">Blautia producta</name>
    <dbReference type="NCBI Taxonomy" id="33035"/>
    <lineage>
        <taxon>Bacteria</taxon>
        <taxon>Bacillati</taxon>
        <taxon>Bacillota</taxon>
        <taxon>Clostridia</taxon>
        <taxon>Lachnospirales</taxon>
        <taxon>Lachnospiraceae</taxon>
        <taxon>Blautia</taxon>
    </lineage>
</organism>
<dbReference type="CDD" id="cd00082">
    <property type="entry name" value="HisKA"/>
    <property type="match status" value="1"/>
</dbReference>
<keyword evidence="5 11" id="KW-0597">Phosphoprotein</keyword>
<dbReference type="PROSITE" id="PS50112">
    <property type="entry name" value="PAS"/>
    <property type="match status" value="1"/>
</dbReference>
<accession>A0A4P6LYA1</accession>
<feature type="domain" description="Response regulatory" evidence="14">
    <location>
        <begin position="549"/>
        <end position="669"/>
    </location>
</feature>
<dbReference type="Pfam" id="PF00512">
    <property type="entry name" value="HisKA"/>
    <property type="match status" value="1"/>
</dbReference>
<reference evidence="16 17" key="1">
    <citation type="submission" date="2019-01" db="EMBL/GenBank/DDBJ databases">
        <title>PMF-metabolizing Aryl O-demethylase.</title>
        <authorList>
            <person name="Kim M."/>
        </authorList>
    </citation>
    <scope>NUCLEOTIDE SEQUENCE [LARGE SCALE GENOMIC DNA]</scope>
    <source>
        <strain evidence="16 17">PMF1</strain>
    </source>
</reference>
<dbReference type="PANTHER" id="PTHR43047">
    <property type="entry name" value="TWO-COMPONENT HISTIDINE PROTEIN KINASE"/>
    <property type="match status" value="1"/>
</dbReference>
<dbReference type="Gene3D" id="3.30.565.10">
    <property type="entry name" value="Histidine kinase-like ATPase, C-terminal domain"/>
    <property type="match status" value="1"/>
</dbReference>
<dbReference type="SUPFAM" id="SSF47384">
    <property type="entry name" value="Homodimeric domain of signal transducing histidine kinase"/>
    <property type="match status" value="1"/>
</dbReference>
<dbReference type="Proteomes" id="UP000289794">
    <property type="component" value="Chromosome"/>
</dbReference>
<dbReference type="InterPro" id="IPR003594">
    <property type="entry name" value="HATPase_dom"/>
</dbReference>
<dbReference type="InterPro" id="IPR035965">
    <property type="entry name" value="PAS-like_dom_sf"/>
</dbReference>
<feature type="domain" description="PAS" evidence="15">
    <location>
        <begin position="157"/>
        <end position="231"/>
    </location>
</feature>
<dbReference type="GO" id="GO:0005886">
    <property type="term" value="C:plasma membrane"/>
    <property type="evidence" value="ECO:0007669"/>
    <property type="project" value="TreeGrafter"/>
</dbReference>
<dbReference type="InterPro" id="IPR036890">
    <property type="entry name" value="HATPase_C_sf"/>
</dbReference>
<dbReference type="InterPro" id="IPR003661">
    <property type="entry name" value="HisK_dim/P_dom"/>
</dbReference>
<keyword evidence="8" id="KW-0902">Two-component regulatory system</keyword>
<evidence type="ECO:0000256" key="8">
    <source>
        <dbReference type="ARBA" id="ARBA00023012"/>
    </source>
</evidence>
<sequence>MECGRNTDRTVTDKGREPSDEGSRMPGSGDGSCHDLEEKADYFKWMLDEYEGNAYLSDMETYELLYLNPSSCETLGRKFEQAAGKKCYEVIQGRTSPCPFCTNHLLTEDGFYEWEFYNPVLERTFLIKDRVVNWEGRRARLELSHDNYSMEYNLAKKDREKEAIVRTIPGGFARMDAGDMKKVLWYGGGFLDIIGYTKEQFESELHSRCDYIHPDDQERTIRVMEDSRKNGKDTSIEARVITRSGTIKILTVTFSFVNGEDSWDGIPSFYSVGIDMTSEREEQQRQRAALEEAYQAARVASLAKTNFLSSMSHDIRTPMNAIMGMAAIAQSNIDSPEKIRDCLNKIGTSSRHLLSLINEVLDMSKIESGKIDLNPEKVNLPDMIQNITDICRPLVIEKKLEFQISIGQVRHENVVADGDRLQQILMNLLSNAIKYTPEQGRIILRINELYSPSPGKSQYEFICIDSGIGISEEFIPRIFEPFTRAEDPRISKLQGTGLGMTITENIVRMMNGSIDVQSELGKGSRFTVSVPLELCLEKEEYGDELSGLPVLVVDDDKITCESAAALLDELGMRGHWVMSGREAVHLIVKAHEEKDDFFAVILDWKMPEMDGLETVRAIREKLDVDVPIIIVSAYDYSEIEDEFLQAGADAFITKPLFKSKMLQVLHVFLSSDSSDERNVQEENIHTRTDCKKILLAEDNDMNREIAVELLQMQNILVDAVENGQRALEAFEASAIGEYNAVLMDIQMPVMNGYEATTAIRSLNRCDAGTVPIIALTADAFTADVAKARSKGMNDHIAKPIEMKRLLDVLNKWMG</sequence>
<dbReference type="SMART" id="SM00448">
    <property type="entry name" value="REC"/>
    <property type="match status" value="2"/>
</dbReference>
<dbReference type="Pfam" id="PF08447">
    <property type="entry name" value="PAS_3"/>
    <property type="match status" value="1"/>
</dbReference>
<dbReference type="InterPro" id="IPR005467">
    <property type="entry name" value="His_kinase_dom"/>
</dbReference>
<proteinExistence type="inferred from homology"/>
<dbReference type="InterPro" id="IPR004358">
    <property type="entry name" value="Sig_transdc_His_kin-like_C"/>
</dbReference>
<evidence type="ECO:0000313" key="17">
    <source>
        <dbReference type="Proteomes" id="UP000289794"/>
    </source>
</evidence>
<dbReference type="KEGG" id="bpro:PMF13cell1_02409"/>
<dbReference type="CDD" id="cd17546">
    <property type="entry name" value="REC_hyHK_CKI1_RcsC-like"/>
    <property type="match status" value="2"/>
</dbReference>
<dbReference type="AlphaFoldDB" id="A0A4P6LYA1"/>
<evidence type="ECO:0000256" key="9">
    <source>
        <dbReference type="ARBA" id="ARBA00024867"/>
    </source>
</evidence>
<feature type="region of interest" description="Disordered" evidence="12">
    <location>
        <begin position="1"/>
        <end position="33"/>
    </location>
</feature>
<dbReference type="EC" id="2.7.13.3" evidence="3"/>
<dbReference type="SUPFAM" id="SSF52172">
    <property type="entry name" value="CheY-like"/>
    <property type="match status" value="2"/>
</dbReference>
<dbReference type="InterPro" id="IPR036097">
    <property type="entry name" value="HisK_dim/P_sf"/>
</dbReference>
<dbReference type="InterPro" id="IPR001789">
    <property type="entry name" value="Sig_transdc_resp-reg_receiver"/>
</dbReference>
<dbReference type="GO" id="GO:0009927">
    <property type="term" value="F:histidine phosphotransfer kinase activity"/>
    <property type="evidence" value="ECO:0007669"/>
    <property type="project" value="TreeGrafter"/>
</dbReference>
<evidence type="ECO:0000256" key="3">
    <source>
        <dbReference type="ARBA" id="ARBA00012438"/>
    </source>
</evidence>
<evidence type="ECO:0000256" key="6">
    <source>
        <dbReference type="ARBA" id="ARBA00022679"/>
    </source>
</evidence>
<feature type="domain" description="Histidine kinase" evidence="13">
    <location>
        <begin position="310"/>
        <end position="534"/>
    </location>
</feature>
<evidence type="ECO:0000256" key="2">
    <source>
        <dbReference type="ARBA" id="ARBA00006402"/>
    </source>
</evidence>
<dbReference type="GO" id="GO:0000155">
    <property type="term" value="F:phosphorelay sensor kinase activity"/>
    <property type="evidence" value="ECO:0007669"/>
    <property type="project" value="InterPro"/>
</dbReference>
<evidence type="ECO:0000256" key="11">
    <source>
        <dbReference type="PROSITE-ProRule" id="PRU00169"/>
    </source>
</evidence>
<name>A0A4P6LYA1_9FIRM</name>
<dbReference type="PROSITE" id="PS50110">
    <property type="entry name" value="RESPONSE_REGULATORY"/>
    <property type="match status" value="2"/>
</dbReference>
<comment type="function">
    <text evidence="9">May play the central regulatory role in sporulation. It may be an element of the effector pathway responsible for the activation of sporulation genes in response to nutritional stress. Spo0A may act in concert with spo0H (a sigma factor) to control the expression of some genes that are critical to the sporulation process.</text>
</comment>
<evidence type="ECO:0000259" key="13">
    <source>
        <dbReference type="PROSITE" id="PS50109"/>
    </source>
</evidence>
<evidence type="ECO:0000259" key="15">
    <source>
        <dbReference type="PROSITE" id="PS50112"/>
    </source>
</evidence>
<keyword evidence="6 16" id="KW-0808">Transferase</keyword>
<feature type="modified residue" description="4-aspartylphosphate" evidence="11">
    <location>
        <position position="744"/>
    </location>
</feature>